<comment type="pathway">
    <text evidence="3">Protein modification; protein ubiquitination.</text>
</comment>
<keyword evidence="20" id="KW-1185">Reference proteome</keyword>
<dbReference type="EMBL" id="JBAMIC010003177">
    <property type="protein sequence ID" value="KAK7089043.1"/>
    <property type="molecule type" value="Genomic_DNA"/>
</dbReference>
<evidence type="ECO:0000256" key="15">
    <source>
        <dbReference type="ARBA" id="ARBA00031783"/>
    </source>
</evidence>
<evidence type="ECO:0000256" key="2">
    <source>
        <dbReference type="ARBA" id="ARBA00004123"/>
    </source>
</evidence>
<accession>A0AAN9FY72</accession>
<dbReference type="PANTHER" id="PTHR14134:SF2">
    <property type="entry name" value="E3 UBIQUITIN-PROTEIN LIGASE RAD18"/>
    <property type="match status" value="1"/>
</dbReference>
<gene>
    <name evidence="19" type="ORF">V1264_024551</name>
</gene>
<dbReference type="Proteomes" id="UP001374579">
    <property type="component" value="Unassembled WGS sequence"/>
</dbReference>
<dbReference type="GO" id="GO:0061630">
    <property type="term" value="F:ubiquitin protein ligase activity"/>
    <property type="evidence" value="ECO:0007669"/>
    <property type="project" value="UniProtKB-EC"/>
</dbReference>
<keyword evidence="13" id="KW-0234">DNA repair</keyword>
<keyword evidence="10" id="KW-0833">Ubl conjugation pathway</keyword>
<evidence type="ECO:0000256" key="12">
    <source>
        <dbReference type="ARBA" id="ARBA00023125"/>
    </source>
</evidence>
<comment type="subcellular location">
    <subcellularLocation>
        <location evidence="2">Nucleus</location>
    </subcellularLocation>
</comment>
<comment type="similarity">
    <text evidence="4">Belongs to the RAD18 family.</text>
</comment>
<keyword evidence="12" id="KW-0238">DNA-binding</keyword>
<dbReference type="SUPFAM" id="SSF57850">
    <property type="entry name" value="RING/U-box"/>
    <property type="match status" value="1"/>
</dbReference>
<dbReference type="InterPro" id="IPR001841">
    <property type="entry name" value="Znf_RING"/>
</dbReference>
<evidence type="ECO:0000256" key="5">
    <source>
        <dbReference type="ARBA" id="ARBA00012483"/>
    </source>
</evidence>
<dbReference type="PROSITE" id="PS50089">
    <property type="entry name" value="ZF_RING_2"/>
    <property type="match status" value="1"/>
</dbReference>
<evidence type="ECO:0000256" key="14">
    <source>
        <dbReference type="ARBA" id="ARBA00023242"/>
    </source>
</evidence>
<dbReference type="InterPro" id="IPR039577">
    <property type="entry name" value="Rad18"/>
</dbReference>
<dbReference type="Gene3D" id="3.30.40.10">
    <property type="entry name" value="Zinc/RING finger domain, C3HC4 (zinc finger)"/>
    <property type="match status" value="1"/>
</dbReference>
<evidence type="ECO:0000313" key="20">
    <source>
        <dbReference type="Proteomes" id="UP001374579"/>
    </source>
</evidence>
<dbReference type="GO" id="GO:0006301">
    <property type="term" value="P:DNA damage tolerance"/>
    <property type="evidence" value="ECO:0007669"/>
    <property type="project" value="InterPro"/>
</dbReference>
<evidence type="ECO:0000256" key="17">
    <source>
        <dbReference type="PROSITE-ProRule" id="PRU00175"/>
    </source>
</evidence>
<dbReference type="Pfam" id="PF13923">
    <property type="entry name" value="zf-C3HC4_2"/>
    <property type="match status" value="1"/>
</dbReference>
<keyword evidence="7" id="KW-0479">Metal-binding</keyword>
<evidence type="ECO:0000256" key="11">
    <source>
        <dbReference type="ARBA" id="ARBA00022833"/>
    </source>
</evidence>
<organism evidence="19 20">
    <name type="scientific">Littorina saxatilis</name>
    <dbReference type="NCBI Taxonomy" id="31220"/>
    <lineage>
        <taxon>Eukaryota</taxon>
        <taxon>Metazoa</taxon>
        <taxon>Spiralia</taxon>
        <taxon>Lophotrochozoa</taxon>
        <taxon>Mollusca</taxon>
        <taxon>Gastropoda</taxon>
        <taxon>Caenogastropoda</taxon>
        <taxon>Littorinimorpha</taxon>
        <taxon>Littorinoidea</taxon>
        <taxon>Littorinidae</taxon>
        <taxon>Littorina</taxon>
    </lineage>
</organism>
<dbReference type="GO" id="GO:0006281">
    <property type="term" value="P:DNA repair"/>
    <property type="evidence" value="ECO:0007669"/>
    <property type="project" value="UniProtKB-KW"/>
</dbReference>
<evidence type="ECO:0000259" key="18">
    <source>
        <dbReference type="PROSITE" id="PS50089"/>
    </source>
</evidence>
<evidence type="ECO:0000313" key="19">
    <source>
        <dbReference type="EMBL" id="KAK7089043.1"/>
    </source>
</evidence>
<dbReference type="GO" id="GO:0008270">
    <property type="term" value="F:zinc ion binding"/>
    <property type="evidence" value="ECO:0007669"/>
    <property type="project" value="UniProtKB-KW"/>
</dbReference>
<name>A0AAN9FY72_9CAEN</name>
<dbReference type="PANTHER" id="PTHR14134">
    <property type="entry name" value="E3 UBIQUITIN-PROTEIN LIGASE RAD18"/>
    <property type="match status" value="1"/>
</dbReference>
<dbReference type="EC" id="2.3.2.27" evidence="5"/>
<comment type="caution">
    <text evidence="19">The sequence shown here is derived from an EMBL/GenBank/DDBJ whole genome shotgun (WGS) entry which is preliminary data.</text>
</comment>
<dbReference type="PROSITE" id="PS00518">
    <property type="entry name" value="ZF_RING_1"/>
    <property type="match status" value="1"/>
</dbReference>
<dbReference type="SMART" id="SM00184">
    <property type="entry name" value="RING"/>
    <property type="match status" value="1"/>
</dbReference>
<dbReference type="GO" id="GO:0006513">
    <property type="term" value="P:protein monoubiquitination"/>
    <property type="evidence" value="ECO:0007669"/>
    <property type="project" value="InterPro"/>
</dbReference>
<evidence type="ECO:0000256" key="4">
    <source>
        <dbReference type="ARBA" id="ARBA00009506"/>
    </source>
</evidence>
<dbReference type="InterPro" id="IPR013083">
    <property type="entry name" value="Znf_RING/FYVE/PHD"/>
</dbReference>
<evidence type="ECO:0000256" key="16">
    <source>
        <dbReference type="ARBA" id="ARBA00082369"/>
    </source>
</evidence>
<evidence type="ECO:0000256" key="7">
    <source>
        <dbReference type="ARBA" id="ARBA00022723"/>
    </source>
</evidence>
<sequence>MSAQDSNNQEGTRQEIESLPPGLNYLKGLEELMKCPICFDYLQAPMLLPNCDHNYCSLCIRKYLTLKEQCPACGCKASSNLLRSNQIFAKVIKQFKTIA</sequence>
<evidence type="ECO:0000256" key="9">
    <source>
        <dbReference type="ARBA" id="ARBA00022771"/>
    </source>
</evidence>
<keyword evidence="11" id="KW-0862">Zinc</keyword>
<evidence type="ECO:0000256" key="3">
    <source>
        <dbReference type="ARBA" id="ARBA00004906"/>
    </source>
</evidence>
<keyword evidence="9 17" id="KW-0863">Zinc-finger</keyword>
<dbReference type="GO" id="GO:0097505">
    <property type="term" value="C:Rad6-Rad18 complex"/>
    <property type="evidence" value="ECO:0007669"/>
    <property type="project" value="TreeGrafter"/>
</dbReference>
<comment type="catalytic activity">
    <reaction evidence="1">
        <text>S-ubiquitinyl-[E2 ubiquitin-conjugating enzyme]-L-cysteine + [acceptor protein]-L-lysine = [E2 ubiquitin-conjugating enzyme]-L-cysteine + N(6)-ubiquitinyl-[acceptor protein]-L-lysine.</text>
        <dbReference type="EC" id="2.3.2.27"/>
    </reaction>
</comment>
<keyword evidence="14" id="KW-0539">Nucleus</keyword>
<protein>
    <recommendedName>
        <fullName evidence="5">RING-type E3 ubiquitin transferase</fullName>
        <ecNumber evidence="5">2.3.2.27</ecNumber>
    </recommendedName>
    <alternativeName>
        <fullName evidence="15 16">RING-type E3 ubiquitin transferase RAD18</fullName>
    </alternativeName>
</protein>
<evidence type="ECO:0000256" key="13">
    <source>
        <dbReference type="ARBA" id="ARBA00023204"/>
    </source>
</evidence>
<evidence type="ECO:0000256" key="1">
    <source>
        <dbReference type="ARBA" id="ARBA00000900"/>
    </source>
</evidence>
<feature type="domain" description="RING-type" evidence="18">
    <location>
        <begin position="35"/>
        <end position="73"/>
    </location>
</feature>
<evidence type="ECO:0000256" key="6">
    <source>
        <dbReference type="ARBA" id="ARBA00022679"/>
    </source>
</evidence>
<reference evidence="19 20" key="1">
    <citation type="submission" date="2024-02" db="EMBL/GenBank/DDBJ databases">
        <title>Chromosome-scale genome assembly of the rough periwinkle Littorina saxatilis.</title>
        <authorList>
            <person name="De Jode A."/>
            <person name="Faria R."/>
            <person name="Formenti G."/>
            <person name="Sims Y."/>
            <person name="Smith T.P."/>
            <person name="Tracey A."/>
            <person name="Wood J.M.D."/>
            <person name="Zagrodzka Z.B."/>
            <person name="Johannesson K."/>
            <person name="Butlin R.K."/>
            <person name="Leder E.H."/>
        </authorList>
    </citation>
    <scope>NUCLEOTIDE SEQUENCE [LARGE SCALE GENOMIC DNA]</scope>
    <source>
        <strain evidence="19">Snail1</strain>
        <tissue evidence="19">Muscle</tissue>
    </source>
</reference>
<proteinExistence type="inferred from homology"/>
<dbReference type="InterPro" id="IPR017907">
    <property type="entry name" value="Znf_RING_CS"/>
</dbReference>
<dbReference type="FunFam" id="3.30.40.10:FF:000172">
    <property type="entry name" value="E3 ubiquitin-protein ligase RAD18"/>
    <property type="match status" value="1"/>
</dbReference>
<keyword evidence="8" id="KW-0227">DNA damage</keyword>
<dbReference type="GO" id="GO:0003697">
    <property type="term" value="F:single-stranded DNA binding"/>
    <property type="evidence" value="ECO:0007669"/>
    <property type="project" value="InterPro"/>
</dbReference>
<dbReference type="GO" id="GO:0005634">
    <property type="term" value="C:nucleus"/>
    <property type="evidence" value="ECO:0007669"/>
    <property type="project" value="UniProtKB-SubCell"/>
</dbReference>
<evidence type="ECO:0000256" key="10">
    <source>
        <dbReference type="ARBA" id="ARBA00022786"/>
    </source>
</evidence>
<dbReference type="AlphaFoldDB" id="A0AAN9FY72"/>
<evidence type="ECO:0000256" key="8">
    <source>
        <dbReference type="ARBA" id="ARBA00022763"/>
    </source>
</evidence>
<keyword evidence="6" id="KW-0808">Transferase</keyword>